<dbReference type="Gene3D" id="1.10.3300.10">
    <property type="entry name" value="Jann2411-like domain"/>
    <property type="match status" value="1"/>
</dbReference>
<sequence length="198" mass="21532">MDDNWHGYDLVGGHLALDLTNTVSWRRDPARYRDRLTLPGFLPAWLERTGLATELTDAALAPVLPALTALREATFDVITTGGTDTDGLAVLHRHLAAAHRVAAPATGLPLRWTLDVTGPGDVVPALALAVEDLLTSPDVELVGECAGPACAWLFVDRTRNRSRRWCSSADCGNRERARRHYRRTHGRVVGHPGGHPGE</sequence>
<gene>
    <name evidence="2" type="ORF">EWH70_31650</name>
</gene>
<evidence type="ECO:0000313" key="2">
    <source>
        <dbReference type="EMBL" id="RZQ59982.1"/>
    </source>
</evidence>
<evidence type="ECO:0000313" key="3">
    <source>
        <dbReference type="Proteomes" id="UP000292003"/>
    </source>
</evidence>
<dbReference type="Pfam" id="PF11706">
    <property type="entry name" value="zf-CGNR"/>
    <property type="match status" value="1"/>
</dbReference>
<dbReference type="AlphaFoldDB" id="A0A4Q7J0B5"/>
<keyword evidence="3" id="KW-1185">Reference proteome</keyword>
<reference evidence="2 3" key="1">
    <citation type="submission" date="2019-02" db="EMBL/GenBank/DDBJ databases">
        <title>Draft genome sequence of Amycolatopsis sp. 8-3EHSu isolated from roots of Suaeda maritima.</title>
        <authorList>
            <person name="Duangmal K."/>
            <person name="Chantavorakit T."/>
        </authorList>
    </citation>
    <scope>NUCLEOTIDE SEQUENCE [LARGE SCALE GENOMIC DNA]</scope>
    <source>
        <strain evidence="2 3">8-3EHSu</strain>
    </source>
</reference>
<organism evidence="2 3">
    <name type="scientific">Amycolatopsis suaedae</name>
    <dbReference type="NCBI Taxonomy" id="2510978"/>
    <lineage>
        <taxon>Bacteria</taxon>
        <taxon>Bacillati</taxon>
        <taxon>Actinomycetota</taxon>
        <taxon>Actinomycetes</taxon>
        <taxon>Pseudonocardiales</taxon>
        <taxon>Pseudonocardiaceae</taxon>
        <taxon>Amycolatopsis</taxon>
    </lineage>
</organism>
<proteinExistence type="predicted"/>
<accession>A0A4Q7J0B5</accession>
<dbReference type="Proteomes" id="UP000292003">
    <property type="component" value="Unassembled WGS sequence"/>
</dbReference>
<dbReference type="EMBL" id="SFCC01000020">
    <property type="protein sequence ID" value="RZQ59982.1"/>
    <property type="molecule type" value="Genomic_DNA"/>
</dbReference>
<name>A0A4Q7J0B5_9PSEU</name>
<comment type="caution">
    <text evidence="2">The sequence shown here is derived from an EMBL/GenBank/DDBJ whole genome shotgun (WGS) entry which is preliminary data.</text>
</comment>
<dbReference type="InterPro" id="IPR021005">
    <property type="entry name" value="Znf_CGNR"/>
</dbReference>
<dbReference type="InterPro" id="IPR010852">
    <property type="entry name" value="ABATE"/>
</dbReference>
<dbReference type="RefSeq" id="WP_130479245.1">
    <property type="nucleotide sequence ID" value="NZ_SFCC01000020.1"/>
</dbReference>
<feature type="domain" description="Zinc finger CGNR" evidence="1">
    <location>
        <begin position="142"/>
        <end position="183"/>
    </location>
</feature>
<dbReference type="SUPFAM" id="SSF160904">
    <property type="entry name" value="Jann2411-like"/>
    <property type="match status" value="1"/>
</dbReference>
<dbReference type="OrthoDB" id="3211108at2"/>
<evidence type="ECO:0000259" key="1">
    <source>
        <dbReference type="Pfam" id="PF11706"/>
    </source>
</evidence>
<dbReference type="InterPro" id="IPR023286">
    <property type="entry name" value="ABATE_dom_sf"/>
</dbReference>
<protein>
    <recommendedName>
        <fullName evidence="1">Zinc finger CGNR domain-containing protein</fullName>
    </recommendedName>
</protein>
<dbReference type="Pfam" id="PF07336">
    <property type="entry name" value="ABATE"/>
    <property type="match status" value="1"/>
</dbReference>
<dbReference type="PANTHER" id="PTHR35525">
    <property type="entry name" value="BLL6575 PROTEIN"/>
    <property type="match status" value="1"/>
</dbReference>
<dbReference type="PANTHER" id="PTHR35525:SF3">
    <property type="entry name" value="BLL6575 PROTEIN"/>
    <property type="match status" value="1"/>
</dbReference>